<organism evidence="2 3">
    <name type="scientific">Sphingomonas gellani</name>
    <dbReference type="NCBI Taxonomy" id="1166340"/>
    <lineage>
        <taxon>Bacteria</taxon>
        <taxon>Pseudomonadati</taxon>
        <taxon>Pseudomonadota</taxon>
        <taxon>Alphaproteobacteria</taxon>
        <taxon>Sphingomonadales</taxon>
        <taxon>Sphingomonadaceae</taxon>
        <taxon>Sphingomonas</taxon>
    </lineage>
</organism>
<dbReference type="Proteomes" id="UP000199206">
    <property type="component" value="Unassembled WGS sequence"/>
</dbReference>
<dbReference type="SUPFAM" id="SSF55729">
    <property type="entry name" value="Acyl-CoA N-acyltransferases (Nat)"/>
    <property type="match status" value="1"/>
</dbReference>
<dbReference type="OrthoDB" id="9797456at2"/>
<dbReference type="AlphaFoldDB" id="A0A1H8JKL9"/>
<dbReference type="PANTHER" id="PTHR43233:SF1">
    <property type="entry name" value="FAMILY N-ACETYLTRANSFERASE, PUTATIVE (AFU_ORTHOLOGUE AFUA_6G03350)-RELATED"/>
    <property type="match status" value="1"/>
</dbReference>
<dbReference type="InterPro" id="IPR000182">
    <property type="entry name" value="GNAT_dom"/>
</dbReference>
<evidence type="ECO:0000259" key="1">
    <source>
        <dbReference type="PROSITE" id="PS51186"/>
    </source>
</evidence>
<dbReference type="PANTHER" id="PTHR43233">
    <property type="entry name" value="FAMILY N-ACETYLTRANSFERASE, PUTATIVE (AFU_ORTHOLOGUE AFUA_6G03350)-RELATED"/>
    <property type="match status" value="1"/>
</dbReference>
<dbReference type="GO" id="GO:0016747">
    <property type="term" value="F:acyltransferase activity, transferring groups other than amino-acyl groups"/>
    <property type="evidence" value="ECO:0007669"/>
    <property type="project" value="InterPro"/>
</dbReference>
<proteinExistence type="predicted"/>
<dbReference type="RefSeq" id="WP_093667119.1">
    <property type="nucleotide sequence ID" value="NZ_FOCF01000014.1"/>
</dbReference>
<evidence type="ECO:0000313" key="2">
    <source>
        <dbReference type="EMBL" id="SEN81260.1"/>
    </source>
</evidence>
<protein>
    <submittedName>
        <fullName evidence="2">Acetyltransferase (GNAT) family protein</fullName>
    </submittedName>
</protein>
<accession>A0A1H8JKL9</accession>
<dbReference type="CDD" id="cd04301">
    <property type="entry name" value="NAT_SF"/>
    <property type="match status" value="1"/>
</dbReference>
<feature type="domain" description="N-acetyltransferase" evidence="1">
    <location>
        <begin position="4"/>
        <end position="135"/>
    </location>
</feature>
<dbReference type="InterPro" id="IPR016181">
    <property type="entry name" value="Acyl_CoA_acyltransferase"/>
</dbReference>
<name>A0A1H8JKL9_9SPHN</name>
<sequence>MSDLTYSDDPARLQRDRVHGWLASSYWSPGIAPALVDRAIAGSHPLGVYAGDRQVAFARMITDHATFAWLADVWVDEDWRGRGIGRRMVQWFLDHPDFAGLRRIALATADAHGVYAALGFQPLLRPGRYMERLSPDAAAALAAQG</sequence>
<keyword evidence="3" id="KW-1185">Reference proteome</keyword>
<dbReference type="STRING" id="1166340.SAMN05192583_3622"/>
<dbReference type="InterPro" id="IPR053144">
    <property type="entry name" value="Acetyltransferase_Butenolide"/>
</dbReference>
<dbReference type="Gene3D" id="3.40.630.30">
    <property type="match status" value="1"/>
</dbReference>
<dbReference type="Pfam" id="PF00583">
    <property type="entry name" value="Acetyltransf_1"/>
    <property type="match status" value="1"/>
</dbReference>
<gene>
    <name evidence="2" type="ORF">SAMN05192583_3622</name>
</gene>
<dbReference type="EMBL" id="FOCF01000014">
    <property type="protein sequence ID" value="SEN81260.1"/>
    <property type="molecule type" value="Genomic_DNA"/>
</dbReference>
<reference evidence="3" key="1">
    <citation type="submission" date="2016-10" db="EMBL/GenBank/DDBJ databases">
        <authorList>
            <person name="Varghese N."/>
            <person name="Submissions S."/>
        </authorList>
    </citation>
    <scope>NUCLEOTIDE SEQUENCE [LARGE SCALE GENOMIC DNA]</scope>
    <source>
        <strain evidence="3">S6-262</strain>
    </source>
</reference>
<dbReference type="PROSITE" id="PS51186">
    <property type="entry name" value="GNAT"/>
    <property type="match status" value="1"/>
</dbReference>
<keyword evidence="2" id="KW-0808">Transferase</keyword>
<evidence type="ECO:0000313" key="3">
    <source>
        <dbReference type="Proteomes" id="UP000199206"/>
    </source>
</evidence>